<gene>
    <name evidence="2" type="ORF">ACFQS8_03120</name>
</gene>
<dbReference type="InterPro" id="IPR003347">
    <property type="entry name" value="JmjC_dom"/>
</dbReference>
<comment type="caution">
    <text evidence="2">The sequence shown here is derived from an EMBL/GenBank/DDBJ whole genome shotgun (WGS) entry which is preliminary data.</text>
</comment>
<feature type="domain" description="JmjC" evidence="1">
    <location>
        <begin position="98"/>
        <end position="242"/>
    </location>
</feature>
<dbReference type="EMBL" id="JBHTBR010000002">
    <property type="protein sequence ID" value="MFC7290596.1"/>
    <property type="molecule type" value="Genomic_DNA"/>
</dbReference>
<evidence type="ECO:0000313" key="2">
    <source>
        <dbReference type="EMBL" id="MFC7290596.1"/>
    </source>
</evidence>
<dbReference type="SUPFAM" id="SSF51197">
    <property type="entry name" value="Clavaminate synthase-like"/>
    <property type="match status" value="1"/>
</dbReference>
<keyword evidence="3" id="KW-1185">Reference proteome</keyword>
<evidence type="ECO:0000313" key="3">
    <source>
        <dbReference type="Proteomes" id="UP001596492"/>
    </source>
</evidence>
<sequence length="306" mass="34786">MRFDWPEDTPEKFSHEIISAKHDWHKDEKFSDDGIADLLDRYPRENLGLYSFPDHAEGRVKAMHGRALDLSGAELIRAVKKGRIWLNLRAVNKYLPEYEEIKQRLFSNLDSAAHIKTLKQDVGVLISSPHIHVHYHLDIPLVCLVQLRGEKTVYLYPAKAPFATAEQIEAVVLREQEEEMLYQHGFEDYVAKIDMKPGDAITWPQNAPHRVQNSDMMNVSLSCEYMTPTALLRANALYTNGVLRRSMGMDATLPKGGGVDLLSKAILARGIKLFRKTPDKQITPITFEIDKNTLEVTPLQEIVAAE</sequence>
<protein>
    <recommendedName>
        <fullName evidence="1">JmjC domain-containing protein</fullName>
    </recommendedName>
</protein>
<accession>A0ABW2II86</accession>
<reference evidence="3" key="1">
    <citation type="journal article" date="2019" name="Int. J. Syst. Evol. Microbiol.">
        <title>The Global Catalogue of Microorganisms (GCM) 10K type strain sequencing project: providing services to taxonomists for standard genome sequencing and annotation.</title>
        <authorList>
            <consortium name="The Broad Institute Genomics Platform"/>
            <consortium name="The Broad Institute Genome Sequencing Center for Infectious Disease"/>
            <person name="Wu L."/>
            <person name="Ma J."/>
        </authorList>
    </citation>
    <scope>NUCLEOTIDE SEQUENCE [LARGE SCALE GENOMIC DNA]</scope>
    <source>
        <strain evidence="3">CCUG 51308</strain>
    </source>
</reference>
<dbReference type="Proteomes" id="UP001596492">
    <property type="component" value="Unassembled WGS sequence"/>
</dbReference>
<organism evidence="2 3">
    <name type="scientific">Hirschia litorea</name>
    <dbReference type="NCBI Taxonomy" id="1199156"/>
    <lineage>
        <taxon>Bacteria</taxon>
        <taxon>Pseudomonadati</taxon>
        <taxon>Pseudomonadota</taxon>
        <taxon>Alphaproteobacteria</taxon>
        <taxon>Hyphomonadales</taxon>
        <taxon>Hyphomonadaceae</taxon>
        <taxon>Hirschia</taxon>
    </lineage>
</organism>
<proteinExistence type="predicted"/>
<dbReference type="Gene3D" id="2.60.120.650">
    <property type="entry name" value="Cupin"/>
    <property type="match status" value="1"/>
</dbReference>
<name>A0ABW2II86_9PROT</name>
<evidence type="ECO:0000259" key="1">
    <source>
        <dbReference type="PROSITE" id="PS51184"/>
    </source>
</evidence>
<dbReference type="RefSeq" id="WP_382165613.1">
    <property type="nucleotide sequence ID" value="NZ_JBHTBR010000002.1"/>
</dbReference>
<dbReference type="PROSITE" id="PS51184">
    <property type="entry name" value="JMJC"/>
    <property type="match status" value="1"/>
</dbReference>